<dbReference type="GO" id="GO:0003684">
    <property type="term" value="F:damaged DNA binding"/>
    <property type="evidence" value="ECO:0007669"/>
    <property type="project" value="InterPro"/>
</dbReference>
<dbReference type="Pfam" id="PF06831">
    <property type="entry name" value="H2TH"/>
    <property type="match status" value="1"/>
</dbReference>
<dbReference type="SUPFAM" id="SSF46946">
    <property type="entry name" value="S13-like H2TH domain"/>
    <property type="match status" value="1"/>
</dbReference>
<evidence type="ECO:0000313" key="3">
    <source>
        <dbReference type="Proteomes" id="UP001206878"/>
    </source>
</evidence>
<reference evidence="2" key="1">
    <citation type="submission" date="2022-07" db="EMBL/GenBank/DDBJ databases">
        <title>Diversity of ethanolamine utilization by human commensal Escherichia coli.</title>
        <authorList>
            <person name="Jubelin G."/>
        </authorList>
    </citation>
    <scope>NUCLEOTIDE SEQUENCE</scope>
    <source>
        <strain evidence="2">S1</strain>
    </source>
</reference>
<dbReference type="GO" id="GO:0000703">
    <property type="term" value="F:oxidized pyrimidine nucleobase lesion DNA N-glycosylase activity"/>
    <property type="evidence" value="ECO:0007669"/>
    <property type="project" value="TreeGrafter"/>
</dbReference>
<dbReference type="GO" id="GO:0006284">
    <property type="term" value="P:base-excision repair"/>
    <property type="evidence" value="ECO:0007669"/>
    <property type="project" value="InterPro"/>
</dbReference>
<feature type="domain" description="Formamidopyrimidine-DNA glycosylase H2TH DNA-binding" evidence="1">
    <location>
        <begin position="8"/>
        <end position="88"/>
    </location>
</feature>
<feature type="non-terminal residue" evidence="2">
    <location>
        <position position="1"/>
    </location>
</feature>
<protein>
    <recommendedName>
        <fullName evidence="1">Formamidopyrimidine-DNA glycosylase H2TH DNA-binding domain-containing protein</fullName>
    </recommendedName>
</protein>
<gene>
    <name evidence="2" type="ORF">NVV43_26425</name>
</gene>
<dbReference type="PANTHER" id="PTHR42697:SF1">
    <property type="entry name" value="ENDONUCLEASE 8"/>
    <property type="match status" value="1"/>
</dbReference>
<dbReference type="EMBL" id="JANPXH010000733">
    <property type="protein sequence ID" value="MCR6679032.1"/>
    <property type="molecule type" value="Genomic_DNA"/>
</dbReference>
<dbReference type="InterPro" id="IPR015886">
    <property type="entry name" value="H2TH_FPG"/>
</dbReference>
<dbReference type="GO" id="GO:0003906">
    <property type="term" value="F:DNA-(apurinic or apyrimidinic site) endonuclease activity"/>
    <property type="evidence" value="ECO:0007669"/>
    <property type="project" value="InterPro"/>
</dbReference>
<evidence type="ECO:0000259" key="1">
    <source>
        <dbReference type="SMART" id="SM01232"/>
    </source>
</evidence>
<dbReference type="SMART" id="SM01232">
    <property type="entry name" value="H2TH"/>
    <property type="match status" value="1"/>
</dbReference>
<accession>A0AAW5N1M4</accession>
<name>A0AAW5N1M4_9ESCH</name>
<dbReference type="Proteomes" id="UP001206878">
    <property type="component" value="Unassembled WGS sequence"/>
</dbReference>
<comment type="caution">
    <text evidence="2">The sequence shown here is derived from an EMBL/GenBank/DDBJ whole genome shotgun (WGS) entry which is preliminary data.</text>
</comment>
<dbReference type="PANTHER" id="PTHR42697">
    <property type="entry name" value="ENDONUCLEASE 8"/>
    <property type="match status" value="1"/>
</dbReference>
<organism evidence="2 3">
    <name type="scientific">Escherichia marmotae</name>
    <dbReference type="NCBI Taxonomy" id="1499973"/>
    <lineage>
        <taxon>Bacteria</taxon>
        <taxon>Pseudomonadati</taxon>
        <taxon>Pseudomonadota</taxon>
        <taxon>Gammaproteobacteria</taxon>
        <taxon>Enterobacterales</taxon>
        <taxon>Enterobacteriaceae</taxon>
        <taxon>Escherichia</taxon>
    </lineage>
</organism>
<feature type="non-terminal residue" evidence="2">
    <location>
        <position position="89"/>
    </location>
</feature>
<dbReference type="AlphaFoldDB" id="A0AAW5N1M4"/>
<dbReference type="Gene3D" id="1.10.8.50">
    <property type="match status" value="1"/>
</dbReference>
<sequence>RHEALQELGPDLLSPGFDAEAAVARIESRHDLEIADALLDQRALAGIGNVYKSEVLFLTGINPFRRVADVPHEQIVAAVARAARLMRAN</sequence>
<evidence type="ECO:0000313" key="2">
    <source>
        <dbReference type="EMBL" id="MCR6679032.1"/>
    </source>
</evidence>
<dbReference type="InterPro" id="IPR010979">
    <property type="entry name" value="Ribosomal_uS13-like_H2TH"/>
</dbReference>
<proteinExistence type="predicted"/>
<dbReference type="GO" id="GO:0008270">
    <property type="term" value="F:zinc ion binding"/>
    <property type="evidence" value="ECO:0007669"/>
    <property type="project" value="InterPro"/>
</dbReference>